<dbReference type="InterPro" id="IPR025419">
    <property type="entry name" value="DUF4142"/>
</dbReference>
<gene>
    <name evidence="3" type="ORF">DFR50_13943</name>
</gene>
<organism evidence="3 4">
    <name type="scientific">Roseiarcus fermentans</name>
    <dbReference type="NCBI Taxonomy" id="1473586"/>
    <lineage>
        <taxon>Bacteria</taxon>
        <taxon>Pseudomonadati</taxon>
        <taxon>Pseudomonadota</taxon>
        <taxon>Alphaproteobacteria</taxon>
        <taxon>Hyphomicrobiales</taxon>
        <taxon>Roseiarcaceae</taxon>
        <taxon>Roseiarcus</taxon>
    </lineage>
</organism>
<evidence type="ECO:0000259" key="2">
    <source>
        <dbReference type="Pfam" id="PF13628"/>
    </source>
</evidence>
<feature type="domain" description="DUF4142" evidence="2">
    <location>
        <begin position="38"/>
        <end position="176"/>
    </location>
</feature>
<dbReference type="Gene3D" id="1.20.1260.10">
    <property type="match status" value="1"/>
</dbReference>
<evidence type="ECO:0000313" key="4">
    <source>
        <dbReference type="Proteomes" id="UP000253529"/>
    </source>
</evidence>
<evidence type="ECO:0000313" key="3">
    <source>
        <dbReference type="EMBL" id="RBP04566.1"/>
    </source>
</evidence>
<evidence type="ECO:0000256" key="1">
    <source>
        <dbReference type="SAM" id="SignalP"/>
    </source>
</evidence>
<comment type="caution">
    <text evidence="3">The sequence shown here is derived from an EMBL/GenBank/DDBJ whole genome shotgun (WGS) entry which is preliminary data.</text>
</comment>
<reference evidence="3 4" key="1">
    <citation type="submission" date="2018-06" db="EMBL/GenBank/DDBJ databases">
        <title>Genomic Encyclopedia of Type Strains, Phase IV (KMG-IV): sequencing the most valuable type-strain genomes for metagenomic binning, comparative biology and taxonomic classification.</title>
        <authorList>
            <person name="Goeker M."/>
        </authorList>
    </citation>
    <scope>NUCLEOTIDE SEQUENCE [LARGE SCALE GENOMIC DNA]</scope>
    <source>
        <strain evidence="3 4">DSM 24875</strain>
    </source>
</reference>
<dbReference type="Pfam" id="PF13628">
    <property type="entry name" value="DUF4142"/>
    <property type="match status" value="1"/>
</dbReference>
<feature type="signal peptide" evidence="1">
    <location>
        <begin position="1"/>
        <end position="25"/>
    </location>
</feature>
<keyword evidence="4" id="KW-1185">Reference proteome</keyword>
<dbReference type="Proteomes" id="UP000253529">
    <property type="component" value="Unassembled WGS sequence"/>
</dbReference>
<feature type="chain" id="PRO_5016769060" evidence="1">
    <location>
        <begin position="26"/>
        <end position="199"/>
    </location>
</feature>
<keyword evidence="1" id="KW-0732">Signal</keyword>
<dbReference type="OrthoDB" id="7281440at2"/>
<proteinExistence type="predicted"/>
<protein>
    <submittedName>
        <fullName evidence="3">Uncharacterized protein DUF4142</fullName>
    </submittedName>
</protein>
<name>A0A366ERK3_9HYPH</name>
<sequence length="199" mass="21496">MNRRLILTSIASFAAAPVLVPSALAQDAPAQLSAARQTHITDTLAVGSLSLMLSRIAEPRVYAPPLKQFAGFEIAEQETIASILGAIRNGGRPSGAVPSPSDSDVMQTLDAAGRAEVEKLRQMAAGRTFDREYLRAQIEGHNKLLDIQEAYLRAPDDLDETNVAKLARGMIKEHLTLLGDIQSISLENAERMRGQSKAH</sequence>
<accession>A0A366ERK3</accession>
<dbReference type="RefSeq" id="WP_113892127.1">
    <property type="nucleotide sequence ID" value="NZ_QNRK01000039.1"/>
</dbReference>
<dbReference type="AlphaFoldDB" id="A0A366ERK3"/>
<dbReference type="InterPro" id="IPR012347">
    <property type="entry name" value="Ferritin-like"/>
</dbReference>
<dbReference type="EMBL" id="QNRK01000039">
    <property type="protein sequence ID" value="RBP04566.1"/>
    <property type="molecule type" value="Genomic_DNA"/>
</dbReference>